<comment type="function">
    <text evidence="23">Lysosomal dipeptide uniporter that selectively exports lysine, arginine or histidine-containing dipeptides with a net positive charge from the lysosome lumen into the cytosol. Could play a role in a specific type of protein O-glycosylation indirectly regulating macrophages migration and tissue invasion. Also essential for liver homeostasis.</text>
</comment>
<feature type="transmembrane region" description="Helical" evidence="25">
    <location>
        <begin position="260"/>
        <end position="281"/>
    </location>
</feature>
<evidence type="ECO:0000256" key="5">
    <source>
        <dbReference type="ARBA" id="ARBA00022989"/>
    </source>
</evidence>
<evidence type="ECO:0000256" key="19">
    <source>
        <dbReference type="ARBA" id="ARBA00044919"/>
    </source>
</evidence>
<keyword evidence="7" id="KW-0458">Lysosome</keyword>
<dbReference type="PANTHER" id="PTHR23512:SF3">
    <property type="entry name" value="MAJOR FACILITATOR SUPERFAMILY DOMAIN-CONTAINING PROTEIN 1"/>
    <property type="match status" value="1"/>
</dbReference>
<comment type="catalytic activity">
    <reaction evidence="12">
        <text>L-lysyl-L-alpha-amino acid(out) = L-lysyl-L-alpha-amino acid(in)</text>
        <dbReference type="Rhea" id="RHEA:79387"/>
        <dbReference type="ChEBI" id="CHEBI:229965"/>
    </reaction>
</comment>
<evidence type="ECO:0000256" key="12">
    <source>
        <dbReference type="ARBA" id="ARBA00044891"/>
    </source>
</evidence>
<evidence type="ECO:0000256" key="17">
    <source>
        <dbReference type="ARBA" id="ARBA00044903"/>
    </source>
</evidence>
<comment type="catalytic activity">
    <reaction evidence="17">
        <text>L-arginyl-glycine(out) = L-arginyl-glycine(in)</text>
        <dbReference type="Rhea" id="RHEA:79391"/>
        <dbReference type="ChEBI" id="CHEBI:229955"/>
    </reaction>
</comment>
<feature type="transmembrane region" description="Helical" evidence="25">
    <location>
        <begin position="142"/>
        <end position="161"/>
    </location>
</feature>
<accession>A0A3A6UKZ5</accession>
<dbReference type="OMA" id="LWMRREN"/>
<evidence type="ECO:0000256" key="24">
    <source>
        <dbReference type="ARBA" id="ARBA00046376"/>
    </source>
</evidence>
<keyword evidence="6 25" id="KW-0472">Membrane</keyword>
<evidence type="ECO:0000256" key="10">
    <source>
        <dbReference type="ARBA" id="ARBA00044881"/>
    </source>
</evidence>
<organism evidence="27 28">
    <name type="scientific">Legionella pneumophila subsp. pneumophila</name>
    <dbReference type="NCBI Taxonomy" id="91891"/>
    <lineage>
        <taxon>Bacteria</taxon>
        <taxon>Pseudomonadati</taxon>
        <taxon>Pseudomonadota</taxon>
        <taxon>Gammaproteobacteria</taxon>
        <taxon>Legionellales</taxon>
        <taxon>Legionellaceae</taxon>
        <taxon>Legionella</taxon>
    </lineage>
</organism>
<evidence type="ECO:0000256" key="8">
    <source>
        <dbReference type="ARBA" id="ARBA00044876"/>
    </source>
</evidence>
<evidence type="ECO:0000256" key="3">
    <source>
        <dbReference type="ARBA" id="ARBA00022448"/>
    </source>
</evidence>
<dbReference type="EMBL" id="QWDR01000001">
    <property type="protein sequence ID" value="RJY33434.1"/>
    <property type="molecule type" value="Genomic_DNA"/>
</dbReference>
<sequence>MEGVMNQNSFKPKNNFVSLVMWALPLSFFTFQFLLRLWPGLTMQDIMAQFSIDAASFGLIAAFYYYGYAGMQIPVALLLDKFGARFVVFAFAMLCGIGTLVFIGTNNFYLALSGRFLIGVGSAAGFLGVSKVVSEWFSHSQYSRMIGLSFSVGLLGAIYGGKPLAHLIQNFSGQQVGLALAVFSILLGCCALLILRSPPNNTHSVTKTMNLSHCSSLFSSWIIWALALANLLMVGALEGFADVWGVPYLIAKYALNKTDAAFLISFIFMGMIFGGPLLAFLSQKLGNYFVIALCGTGLAFLFLILLYTATLHWWQLGTLFFAIGLLCCYQVIVFAAGSTLVPYEGLGVTIAFLNCINMLGGSFFHTLIGKLMDSSWSGQMSANGLKLYEMESYQWALSLIPFCALCGSLLIVLIHIKTRAYAAPELMKKTSLTGV</sequence>
<evidence type="ECO:0000256" key="16">
    <source>
        <dbReference type="ARBA" id="ARBA00044900"/>
    </source>
</evidence>
<feature type="transmembrane region" description="Helical" evidence="25">
    <location>
        <begin position="313"/>
        <end position="336"/>
    </location>
</feature>
<evidence type="ECO:0000256" key="20">
    <source>
        <dbReference type="ARBA" id="ARBA00044924"/>
    </source>
</evidence>
<dbReference type="GO" id="GO:0005765">
    <property type="term" value="C:lysosomal membrane"/>
    <property type="evidence" value="ECO:0007669"/>
    <property type="project" value="UniProtKB-SubCell"/>
</dbReference>
<feature type="transmembrane region" description="Helical" evidence="25">
    <location>
        <begin position="86"/>
        <end position="103"/>
    </location>
</feature>
<dbReference type="PROSITE" id="PS50850">
    <property type="entry name" value="MFS"/>
    <property type="match status" value="1"/>
</dbReference>
<keyword evidence="5 25" id="KW-1133">Transmembrane helix</keyword>
<evidence type="ECO:0000259" key="26">
    <source>
        <dbReference type="PROSITE" id="PS50850"/>
    </source>
</evidence>
<evidence type="ECO:0000256" key="18">
    <source>
        <dbReference type="ARBA" id="ARBA00044912"/>
    </source>
</evidence>
<comment type="subcellular location">
    <subcellularLocation>
        <location evidence="1">Lysosome membrane</location>
        <topology evidence="1">Multi-pass membrane protein</topology>
    </subcellularLocation>
</comment>
<evidence type="ECO:0000256" key="9">
    <source>
        <dbReference type="ARBA" id="ARBA00044878"/>
    </source>
</evidence>
<evidence type="ECO:0000256" key="14">
    <source>
        <dbReference type="ARBA" id="ARBA00044898"/>
    </source>
</evidence>
<feature type="transmembrane region" description="Helical" evidence="25">
    <location>
        <begin position="109"/>
        <end position="130"/>
    </location>
</feature>
<evidence type="ECO:0000256" key="21">
    <source>
        <dbReference type="ARBA" id="ARBA00044985"/>
    </source>
</evidence>
<feature type="transmembrane region" description="Helical" evidence="25">
    <location>
        <begin position="176"/>
        <end position="195"/>
    </location>
</feature>
<evidence type="ECO:0000313" key="27">
    <source>
        <dbReference type="EMBL" id="RJY33434.1"/>
    </source>
</evidence>
<dbReference type="Pfam" id="PF07690">
    <property type="entry name" value="MFS_1"/>
    <property type="match status" value="1"/>
</dbReference>
<dbReference type="Gene3D" id="1.20.1250.20">
    <property type="entry name" value="MFS general substrate transporter like domains"/>
    <property type="match status" value="2"/>
</dbReference>
<comment type="catalytic activity">
    <reaction evidence="10">
        <text>L-alpha-aminoacyl-L-arginine(out) = L-alpha-aminoacyl-L-arginine(in)</text>
        <dbReference type="Rhea" id="RHEA:79367"/>
        <dbReference type="ChEBI" id="CHEBI:229968"/>
    </reaction>
</comment>
<evidence type="ECO:0000313" key="28">
    <source>
        <dbReference type="Proteomes" id="UP000277145"/>
    </source>
</evidence>
<protein>
    <recommendedName>
        <fullName evidence="21">Lysosomal dipeptide transporter MFSD1</fullName>
    </recommendedName>
    <alternativeName>
        <fullName evidence="22">Major facilitator superfamily domain-containing protein 1</fullName>
    </alternativeName>
</protein>
<keyword evidence="4 25" id="KW-0812">Transmembrane</keyword>
<comment type="catalytic activity">
    <reaction evidence="20">
        <text>L-lysyl-glycine(out) = L-lysyl-glycine(in)</text>
        <dbReference type="Rhea" id="RHEA:79407"/>
        <dbReference type="ChEBI" id="CHEBI:191202"/>
    </reaction>
</comment>
<dbReference type="InterPro" id="IPR036259">
    <property type="entry name" value="MFS_trans_sf"/>
</dbReference>
<dbReference type="SUPFAM" id="SSF103473">
    <property type="entry name" value="MFS general substrate transporter"/>
    <property type="match status" value="1"/>
</dbReference>
<feature type="domain" description="Major facilitator superfamily (MFS) profile" evidence="26">
    <location>
        <begin position="20"/>
        <end position="419"/>
    </location>
</feature>
<dbReference type="AlphaFoldDB" id="A0A3A6UKZ5"/>
<dbReference type="Proteomes" id="UP000277145">
    <property type="component" value="Unassembled WGS sequence"/>
</dbReference>
<dbReference type="GO" id="GO:0022857">
    <property type="term" value="F:transmembrane transporter activity"/>
    <property type="evidence" value="ECO:0007669"/>
    <property type="project" value="InterPro"/>
</dbReference>
<evidence type="ECO:0000256" key="1">
    <source>
        <dbReference type="ARBA" id="ARBA00004155"/>
    </source>
</evidence>
<comment type="catalytic activity">
    <reaction evidence="11">
        <text>L-alpha-aminoacyl-L-histidine(out) = L-alpha-aminoacyl-L-histidine(in)</text>
        <dbReference type="Rhea" id="RHEA:79375"/>
        <dbReference type="ChEBI" id="CHEBI:229967"/>
    </reaction>
</comment>
<feature type="transmembrane region" description="Helical" evidence="25">
    <location>
        <begin position="46"/>
        <end position="66"/>
    </location>
</feature>
<evidence type="ECO:0000256" key="15">
    <source>
        <dbReference type="ARBA" id="ARBA00044899"/>
    </source>
</evidence>
<feature type="transmembrane region" description="Helical" evidence="25">
    <location>
        <begin position="16"/>
        <end position="34"/>
    </location>
</feature>
<evidence type="ECO:0000256" key="11">
    <source>
        <dbReference type="ARBA" id="ARBA00044884"/>
    </source>
</evidence>
<name>A0A3A6UKZ5_LEGPN</name>
<feature type="transmembrane region" description="Helical" evidence="25">
    <location>
        <begin position="392"/>
        <end position="414"/>
    </location>
</feature>
<dbReference type="InterPro" id="IPR011701">
    <property type="entry name" value="MFS"/>
</dbReference>
<feature type="transmembrane region" description="Helical" evidence="25">
    <location>
        <begin position="216"/>
        <end position="240"/>
    </location>
</feature>
<keyword evidence="3" id="KW-0813">Transport</keyword>
<evidence type="ECO:0000256" key="22">
    <source>
        <dbReference type="ARBA" id="ARBA00045018"/>
    </source>
</evidence>
<comment type="catalytic activity">
    <reaction evidence="16">
        <text>L-lysyl-L-lysine(out) = L-lysyl-L-lysine(in)</text>
        <dbReference type="Rhea" id="RHEA:79403"/>
        <dbReference type="ChEBI" id="CHEBI:229956"/>
    </reaction>
</comment>
<comment type="catalytic activity">
    <reaction evidence="14">
        <text>L-aspartyl-L-lysine(out) = L-aspartyl-L-lysine(in)</text>
        <dbReference type="Rhea" id="RHEA:79411"/>
        <dbReference type="ChEBI" id="CHEBI:229953"/>
    </reaction>
</comment>
<evidence type="ECO:0000256" key="23">
    <source>
        <dbReference type="ARBA" id="ARBA00045709"/>
    </source>
</evidence>
<reference evidence="27 28" key="1">
    <citation type="submission" date="2018-08" db="EMBL/GenBank/DDBJ databases">
        <title>Genome Sequences of Legionella pneumophila subsp. pneumophila Isolates, Recovered from a Drinking Water System in a Large Builging.</title>
        <authorList>
            <person name="Gomez-Alvarez V."/>
            <person name="Boczek L."/>
            <person name="King D."/>
            <person name="Pemberton A."/>
            <person name="Pfaller S."/>
            <person name="Rodgers M."/>
            <person name="Santodomingo J."/>
            <person name="Revetta R."/>
        </authorList>
    </citation>
    <scope>NUCLEOTIDE SEQUENCE [LARGE SCALE GENOMIC DNA]</scope>
    <source>
        <strain evidence="27 28">L01C.1</strain>
    </source>
</reference>
<dbReference type="InterPro" id="IPR052187">
    <property type="entry name" value="MFSD1"/>
</dbReference>
<comment type="catalytic activity">
    <reaction evidence="15">
        <text>L-arginyl-L-alpha-amino acid(out) = L-arginyl-L-alpha-amino acid(in)</text>
        <dbReference type="Rhea" id="RHEA:79371"/>
        <dbReference type="ChEBI" id="CHEBI:84315"/>
    </reaction>
</comment>
<feature type="transmembrane region" description="Helical" evidence="25">
    <location>
        <begin position="288"/>
        <end position="307"/>
    </location>
</feature>
<evidence type="ECO:0000256" key="13">
    <source>
        <dbReference type="ARBA" id="ARBA00044893"/>
    </source>
</evidence>
<comment type="catalytic activity">
    <reaction evidence="9">
        <text>L-histidyl-glycine(out) = L-histidyl-glycine(in)</text>
        <dbReference type="Rhea" id="RHEA:79395"/>
        <dbReference type="ChEBI" id="CHEBI:229957"/>
    </reaction>
</comment>
<comment type="subunit">
    <text evidence="24">Homodimer. Interacts with lysosomal protein GLMP (via lumenal domain); the interaction starts while both proteins are still in the endoplasmic reticulum and is required for stabilization of MFSD1 in lysosomes but has no direct effect on its targeting to lysosomes or transporter activity.</text>
</comment>
<comment type="catalytic activity">
    <reaction evidence="19">
        <text>L-alanyl-L-lysine(out) = L-alanyl-L-lysine(in)</text>
        <dbReference type="Rhea" id="RHEA:79415"/>
        <dbReference type="ChEBI" id="CHEBI:192470"/>
    </reaction>
</comment>
<comment type="catalytic activity">
    <reaction evidence="8">
        <text>L-lysyl-L-alanine(out) = L-lysyl-L-alanine(in)</text>
        <dbReference type="Rhea" id="RHEA:79399"/>
        <dbReference type="ChEBI" id="CHEBI:229954"/>
    </reaction>
</comment>
<evidence type="ECO:0000256" key="4">
    <source>
        <dbReference type="ARBA" id="ARBA00022692"/>
    </source>
</evidence>
<evidence type="ECO:0000256" key="7">
    <source>
        <dbReference type="ARBA" id="ARBA00023228"/>
    </source>
</evidence>
<comment type="caution">
    <text evidence="27">The sequence shown here is derived from an EMBL/GenBank/DDBJ whole genome shotgun (WGS) entry which is preliminary data.</text>
</comment>
<dbReference type="InterPro" id="IPR020846">
    <property type="entry name" value="MFS_dom"/>
</dbReference>
<evidence type="ECO:0000256" key="2">
    <source>
        <dbReference type="ARBA" id="ARBA00008335"/>
    </source>
</evidence>
<evidence type="ECO:0000256" key="25">
    <source>
        <dbReference type="SAM" id="Phobius"/>
    </source>
</evidence>
<feature type="transmembrane region" description="Helical" evidence="25">
    <location>
        <begin position="348"/>
        <end position="372"/>
    </location>
</feature>
<comment type="catalytic activity">
    <reaction evidence="18">
        <text>L-histidyl-L-alpha-amino acid(out) = L-histidyl-L-alpha-amino acid(in)</text>
        <dbReference type="Rhea" id="RHEA:79379"/>
        <dbReference type="ChEBI" id="CHEBI:229964"/>
    </reaction>
</comment>
<evidence type="ECO:0000256" key="6">
    <source>
        <dbReference type="ARBA" id="ARBA00023136"/>
    </source>
</evidence>
<dbReference type="PANTHER" id="PTHR23512">
    <property type="entry name" value="MAJOR FACILITATOR SUPERFAMILY DOMAIN-CONTAINING PROTEIN 1"/>
    <property type="match status" value="1"/>
</dbReference>
<proteinExistence type="inferred from homology"/>
<comment type="similarity">
    <text evidence="2">Belongs to the major facilitator superfamily.</text>
</comment>
<comment type="catalytic activity">
    <reaction evidence="13">
        <text>L-alpha-aminoacyl-L-lysine(out) = L-alpha-aminoacyl-L-lysine(in)</text>
        <dbReference type="Rhea" id="RHEA:79383"/>
        <dbReference type="ChEBI" id="CHEBI:229966"/>
    </reaction>
</comment>
<gene>
    <name evidence="27" type="ORF">D1H98_01080</name>
</gene>